<organism evidence="6 7">
    <name type="scientific">Sinomonas cyclohexanicum</name>
    <name type="common">Corynebacterium cyclohexanicum</name>
    <dbReference type="NCBI Taxonomy" id="322009"/>
    <lineage>
        <taxon>Bacteria</taxon>
        <taxon>Bacillati</taxon>
        <taxon>Actinomycetota</taxon>
        <taxon>Actinomycetes</taxon>
        <taxon>Micrococcales</taxon>
        <taxon>Micrococcaceae</taxon>
        <taxon>Sinomonas</taxon>
    </lineage>
</organism>
<comment type="catalytic activity">
    <reaction evidence="1">
        <text>(4aS,6R)-4a-hydroxy-L-erythro-5,6,7,8-tetrahydrobiopterin = (6R)-L-erythro-6,7-dihydrobiopterin + H2O</text>
        <dbReference type="Rhea" id="RHEA:11920"/>
        <dbReference type="ChEBI" id="CHEBI:15377"/>
        <dbReference type="ChEBI" id="CHEBI:15642"/>
        <dbReference type="ChEBI" id="CHEBI:43120"/>
        <dbReference type="EC" id="4.2.1.96"/>
    </reaction>
</comment>
<proteinExistence type="inferred from homology"/>
<evidence type="ECO:0000256" key="5">
    <source>
        <dbReference type="ARBA" id="ARBA00023239"/>
    </source>
</evidence>
<dbReference type="SUPFAM" id="SSF55248">
    <property type="entry name" value="PCD-like"/>
    <property type="match status" value="1"/>
</dbReference>
<dbReference type="Pfam" id="PF01329">
    <property type="entry name" value="Pterin_4a"/>
    <property type="match status" value="1"/>
</dbReference>
<dbReference type="InterPro" id="IPR001533">
    <property type="entry name" value="Pterin_deHydtase"/>
</dbReference>
<dbReference type="RefSeq" id="WP_229229632.1">
    <property type="nucleotide sequence ID" value="NZ_AP024525.1"/>
</dbReference>
<name>A0ABM7PX34_SINCY</name>
<accession>A0ABM7PX34</accession>
<dbReference type="InterPro" id="IPR036428">
    <property type="entry name" value="PCD_sf"/>
</dbReference>
<evidence type="ECO:0000256" key="2">
    <source>
        <dbReference type="ARBA" id="ARBA00006472"/>
    </source>
</evidence>
<gene>
    <name evidence="6" type="ORF">SCMU_27020</name>
</gene>
<evidence type="ECO:0000313" key="6">
    <source>
        <dbReference type="EMBL" id="BCT76860.1"/>
    </source>
</evidence>
<evidence type="ECO:0000256" key="1">
    <source>
        <dbReference type="ARBA" id="ARBA00001554"/>
    </source>
</evidence>
<dbReference type="EMBL" id="AP024525">
    <property type="protein sequence ID" value="BCT76860.1"/>
    <property type="molecule type" value="Genomic_DNA"/>
</dbReference>
<keyword evidence="5" id="KW-0456">Lyase</keyword>
<sequence>MAHEPLTEEQVQRELEGLEGWTDVGGALATVYRLPSAAKALELIAAVGEVAEDLNHHPDLDWRYNRVIVRFSTHESDTAITLLDVEAAHRCSLRAAALDAVAQPERLRNA</sequence>
<dbReference type="CDD" id="cd00488">
    <property type="entry name" value="PCD_DCoH"/>
    <property type="match status" value="1"/>
</dbReference>
<dbReference type="EC" id="4.2.1.96" evidence="3"/>
<dbReference type="PANTHER" id="PTHR12599:SF0">
    <property type="entry name" value="PTERIN-4-ALPHA-CARBINOLAMINE DEHYDRATASE"/>
    <property type="match status" value="1"/>
</dbReference>
<dbReference type="Gene3D" id="3.30.1360.20">
    <property type="entry name" value="Transcriptional coactivator/pterin dehydratase"/>
    <property type="match status" value="1"/>
</dbReference>
<evidence type="ECO:0000313" key="7">
    <source>
        <dbReference type="Proteomes" id="UP001319861"/>
    </source>
</evidence>
<evidence type="ECO:0000256" key="3">
    <source>
        <dbReference type="ARBA" id="ARBA00013252"/>
    </source>
</evidence>
<dbReference type="PANTHER" id="PTHR12599">
    <property type="entry name" value="PTERIN-4-ALPHA-CARBINOLAMINE DEHYDRATASE"/>
    <property type="match status" value="1"/>
</dbReference>
<reference evidence="6 7" key="1">
    <citation type="journal article" date="2021" name="J. Biosci. Bioeng.">
        <title>Identification and characterization of a chc gene cluster responsible for the aromatization pathway of cyclohexanecarboxylate degradation in Sinomonas cyclohexanicum ATCC 51369.</title>
        <authorList>
            <person name="Yamamoto T."/>
            <person name="Hasegawa Y."/>
            <person name="Lau P.C.K."/>
            <person name="Iwaki H."/>
        </authorList>
    </citation>
    <scope>NUCLEOTIDE SEQUENCE [LARGE SCALE GENOMIC DNA]</scope>
    <source>
        <strain evidence="6 7">ATCC 51369</strain>
    </source>
</reference>
<protein>
    <recommendedName>
        <fullName evidence="4">Putative pterin-4-alpha-carbinolamine dehydratase</fullName>
        <ecNumber evidence="3">4.2.1.96</ecNumber>
    </recommendedName>
</protein>
<keyword evidence="7" id="KW-1185">Reference proteome</keyword>
<comment type="similarity">
    <text evidence="2">Belongs to the pterin-4-alpha-carbinolamine dehydratase family.</text>
</comment>
<evidence type="ECO:0000256" key="4">
    <source>
        <dbReference type="ARBA" id="ARBA00021735"/>
    </source>
</evidence>
<dbReference type="Proteomes" id="UP001319861">
    <property type="component" value="Chromosome"/>
</dbReference>